<evidence type="ECO:0000313" key="3">
    <source>
        <dbReference type="Proteomes" id="UP000050761"/>
    </source>
</evidence>
<dbReference type="WBParaSite" id="HPBE_0000369601-mRNA-1">
    <property type="protein sequence ID" value="HPBE_0000369601-mRNA-1"/>
    <property type="gene ID" value="HPBE_0000369601"/>
</dbReference>
<evidence type="ECO:0000313" key="4">
    <source>
        <dbReference type="WBParaSite" id="HPBE_0000369601-mRNA-1"/>
    </source>
</evidence>
<evidence type="ECO:0000313" key="2">
    <source>
        <dbReference type="EMBL" id="VDO40376.1"/>
    </source>
</evidence>
<feature type="region of interest" description="Disordered" evidence="1">
    <location>
        <begin position="1"/>
        <end position="42"/>
    </location>
</feature>
<name>A0A183FC04_HELPZ</name>
<evidence type="ECO:0000256" key="1">
    <source>
        <dbReference type="SAM" id="MobiDB-lite"/>
    </source>
</evidence>
<dbReference type="Proteomes" id="UP000050761">
    <property type="component" value="Unassembled WGS sequence"/>
</dbReference>
<gene>
    <name evidence="2" type="ORF">HPBE_LOCUS3697</name>
</gene>
<organism evidence="3 4">
    <name type="scientific">Heligmosomoides polygyrus</name>
    <name type="common">Parasitic roundworm</name>
    <dbReference type="NCBI Taxonomy" id="6339"/>
    <lineage>
        <taxon>Eukaryota</taxon>
        <taxon>Metazoa</taxon>
        <taxon>Ecdysozoa</taxon>
        <taxon>Nematoda</taxon>
        <taxon>Chromadorea</taxon>
        <taxon>Rhabditida</taxon>
        <taxon>Rhabditina</taxon>
        <taxon>Rhabditomorpha</taxon>
        <taxon>Strongyloidea</taxon>
        <taxon>Heligmosomidae</taxon>
        <taxon>Heligmosomoides</taxon>
    </lineage>
</organism>
<accession>A0A3P7UZG3</accession>
<reference evidence="2 3" key="1">
    <citation type="submission" date="2018-11" db="EMBL/GenBank/DDBJ databases">
        <authorList>
            <consortium name="Pathogen Informatics"/>
        </authorList>
    </citation>
    <scope>NUCLEOTIDE SEQUENCE [LARGE SCALE GENOMIC DNA]</scope>
</reference>
<feature type="compositionally biased region" description="Basic and acidic residues" evidence="1">
    <location>
        <begin position="1"/>
        <end position="18"/>
    </location>
</feature>
<reference evidence="4" key="2">
    <citation type="submission" date="2019-09" db="UniProtKB">
        <authorList>
            <consortium name="WormBaseParasite"/>
        </authorList>
    </citation>
    <scope>IDENTIFICATION</scope>
</reference>
<protein>
    <submittedName>
        <fullName evidence="4">BHLH domain-containing protein</fullName>
    </submittedName>
</protein>
<keyword evidence="3" id="KW-1185">Reference proteome</keyword>
<dbReference type="AlphaFoldDB" id="A0A183FC04"/>
<accession>A0A183FC04</accession>
<dbReference type="EMBL" id="UZAH01012733">
    <property type="protein sequence ID" value="VDO40376.1"/>
    <property type="molecule type" value="Genomic_DNA"/>
</dbReference>
<proteinExistence type="predicted"/>
<feature type="compositionally biased region" description="Basic residues" evidence="1">
    <location>
        <begin position="30"/>
        <end position="41"/>
    </location>
</feature>
<sequence length="100" mass="11305">MDGSDRIAREMTKEERHATRMSPAFEAPGKRSRRALKRRRRESASEYAEIAAVAALYLDLCQVEVRRQTGIAELEKALENLTPCRLGPAKREKKAGQTYG</sequence>